<evidence type="ECO:0000259" key="3">
    <source>
        <dbReference type="PROSITE" id="PS50801"/>
    </source>
</evidence>
<name>A0A516KDR0_9BACI</name>
<dbReference type="PANTHER" id="PTHR33495">
    <property type="entry name" value="ANTI-SIGMA FACTOR ANTAGONIST TM_1081-RELATED-RELATED"/>
    <property type="match status" value="1"/>
</dbReference>
<sequence length="108" mass="12245">MEEFVKVTKKRDGNVCTIYIDGFLDYSTIDPFTEEIISIEESVQQVIIDCSELEFIDSTGIGAIINLLHVSREKKFQIQLDGMNEAVKDLFQTIGLFEIMKSFNEGGN</sequence>
<dbReference type="SUPFAM" id="SSF52091">
    <property type="entry name" value="SpoIIaa-like"/>
    <property type="match status" value="1"/>
</dbReference>
<protein>
    <recommendedName>
        <fullName evidence="2">Anti-sigma factor antagonist</fullName>
    </recommendedName>
</protein>
<accession>A0A516KDR0</accession>
<dbReference type="OrthoDB" id="9793697at2"/>
<dbReference type="Proteomes" id="UP000315215">
    <property type="component" value="Chromosome"/>
</dbReference>
<evidence type="ECO:0000313" key="4">
    <source>
        <dbReference type="EMBL" id="QDP39552.1"/>
    </source>
</evidence>
<dbReference type="GO" id="GO:0043856">
    <property type="term" value="F:anti-sigma factor antagonist activity"/>
    <property type="evidence" value="ECO:0007669"/>
    <property type="project" value="InterPro"/>
</dbReference>
<dbReference type="AlphaFoldDB" id="A0A516KDR0"/>
<dbReference type="RefSeq" id="WP_143892302.1">
    <property type="nucleotide sequence ID" value="NZ_CP041666.1"/>
</dbReference>
<reference evidence="4 5" key="1">
    <citation type="submission" date="2019-07" db="EMBL/GenBank/DDBJ databases">
        <authorList>
            <person name="Li J."/>
        </authorList>
    </citation>
    <scope>NUCLEOTIDE SEQUENCE [LARGE SCALE GENOMIC DNA]</scope>
    <source>
        <strain evidence="4 5">TKL69</strain>
    </source>
</reference>
<evidence type="ECO:0000256" key="2">
    <source>
        <dbReference type="RuleBase" id="RU003749"/>
    </source>
</evidence>
<dbReference type="NCBIfam" id="TIGR00377">
    <property type="entry name" value="ant_ant_sig"/>
    <property type="match status" value="1"/>
</dbReference>
<dbReference type="InterPro" id="IPR036513">
    <property type="entry name" value="STAS_dom_sf"/>
</dbReference>
<dbReference type="PROSITE" id="PS50801">
    <property type="entry name" value="STAS"/>
    <property type="match status" value="1"/>
</dbReference>
<feature type="domain" description="STAS" evidence="3">
    <location>
        <begin position="5"/>
        <end position="108"/>
    </location>
</feature>
<proteinExistence type="inferred from homology"/>
<gene>
    <name evidence="4" type="ORF">FN924_04780</name>
</gene>
<keyword evidence="5" id="KW-1185">Reference proteome</keyword>
<dbReference type="Gene3D" id="3.30.750.24">
    <property type="entry name" value="STAS domain"/>
    <property type="match status" value="1"/>
</dbReference>
<dbReference type="InterPro" id="IPR002645">
    <property type="entry name" value="STAS_dom"/>
</dbReference>
<evidence type="ECO:0000256" key="1">
    <source>
        <dbReference type="ARBA" id="ARBA00009013"/>
    </source>
</evidence>
<dbReference type="CDD" id="cd07043">
    <property type="entry name" value="STAS_anti-anti-sigma_factors"/>
    <property type="match status" value="1"/>
</dbReference>
<dbReference type="EMBL" id="CP041666">
    <property type="protein sequence ID" value="QDP39552.1"/>
    <property type="molecule type" value="Genomic_DNA"/>
</dbReference>
<dbReference type="KEGG" id="aqt:FN924_04780"/>
<organism evidence="4 5">
    <name type="scientific">Radiobacillus deserti</name>
    <dbReference type="NCBI Taxonomy" id="2594883"/>
    <lineage>
        <taxon>Bacteria</taxon>
        <taxon>Bacillati</taxon>
        <taxon>Bacillota</taxon>
        <taxon>Bacilli</taxon>
        <taxon>Bacillales</taxon>
        <taxon>Bacillaceae</taxon>
        <taxon>Radiobacillus</taxon>
    </lineage>
</organism>
<dbReference type="InterPro" id="IPR003658">
    <property type="entry name" value="Anti-sigma_ant"/>
</dbReference>
<comment type="similarity">
    <text evidence="1 2">Belongs to the anti-sigma-factor antagonist family.</text>
</comment>
<evidence type="ECO:0000313" key="5">
    <source>
        <dbReference type="Proteomes" id="UP000315215"/>
    </source>
</evidence>
<dbReference type="Pfam" id="PF01740">
    <property type="entry name" value="STAS"/>
    <property type="match status" value="1"/>
</dbReference>